<sequence>MSANSLVKRLRAIQWSWLGLMLLTALCVAVFREMRPIFGGLLLGEAGGLFVIFSMIRQGHLNDNVQGQMLFASGMAGMFARLALIVVIMVVALKFRALFNPYAALVGYALSFAFIIIGMYRYAKNPPDQRDSQV</sequence>
<keyword evidence="3" id="KW-1185">Reference proteome</keyword>
<evidence type="ECO:0000313" key="2">
    <source>
        <dbReference type="EMBL" id="SIS72600.1"/>
    </source>
</evidence>
<keyword evidence="1" id="KW-1133">Transmembrane helix</keyword>
<evidence type="ECO:0000313" key="3">
    <source>
        <dbReference type="Proteomes" id="UP000186156"/>
    </source>
</evidence>
<dbReference type="AlphaFoldDB" id="A0A1N7LFL4"/>
<name>A0A1N7LFL4_9BACL</name>
<reference evidence="3" key="1">
    <citation type="submission" date="2017-01" db="EMBL/GenBank/DDBJ databases">
        <authorList>
            <person name="Varghese N."/>
            <person name="Submissions S."/>
        </authorList>
    </citation>
    <scope>NUCLEOTIDE SEQUENCE [LARGE SCALE GENOMIC DNA]</scope>
    <source>
        <strain evidence="3">DSM 16176</strain>
    </source>
</reference>
<feature type="transmembrane region" description="Helical" evidence="1">
    <location>
        <begin position="37"/>
        <end position="57"/>
    </location>
</feature>
<feature type="transmembrane region" description="Helical" evidence="1">
    <location>
        <begin position="69"/>
        <end position="93"/>
    </location>
</feature>
<protein>
    <recommendedName>
        <fullName evidence="4">ATP synthase I chain</fullName>
    </recommendedName>
</protein>
<feature type="transmembrane region" description="Helical" evidence="1">
    <location>
        <begin position="12"/>
        <end position="31"/>
    </location>
</feature>
<dbReference type="Proteomes" id="UP000186156">
    <property type="component" value="Unassembled WGS sequence"/>
</dbReference>
<gene>
    <name evidence="2" type="ORF">SAMN05421799_103110</name>
</gene>
<keyword evidence="1" id="KW-0812">Transmembrane</keyword>
<dbReference type="EMBL" id="FTOO01000003">
    <property type="protein sequence ID" value="SIS72600.1"/>
    <property type="molecule type" value="Genomic_DNA"/>
</dbReference>
<keyword evidence="1" id="KW-0472">Membrane</keyword>
<feature type="transmembrane region" description="Helical" evidence="1">
    <location>
        <begin position="99"/>
        <end position="120"/>
    </location>
</feature>
<proteinExistence type="predicted"/>
<evidence type="ECO:0008006" key="4">
    <source>
        <dbReference type="Google" id="ProtNLM"/>
    </source>
</evidence>
<accession>A0A1N7LFL4</accession>
<organism evidence="2 3">
    <name type="scientific">Alicyclobacillus vulcanalis</name>
    <dbReference type="NCBI Taxonomy" id="252246"/>
    <lineage>
        <taxon>Bacteria</taxon>
        <taxon>Bacillati</taxon>
        <taxon>Bacillota</taxon>
        <taxon>Bacilli</taxon>
        <taxon>Bacillales</taxon>
        <taxon>Alicyclobacillaceae</taxon>
        <taxon>Alicyclobacillus</taxon>
    </lineage>
</organism>
<dbReference type="OrthoDB" id="2375463at2"/>
<dbReference type="RefSeq" id="WP_076345617.1">
    <property type="nucleotide sequence ID" value="NZ_FTOO01000003.1"/>
</dbReference>
<dbReference type="STRING" id="252246.SAMN05421799_103110"/>
<evidence type="ECO:0000256" key="1">
    <source>
        <dbReference type="SAM" id="Phobius"/>
    </source>
</evidence>